<evidence type="ECO:0000313" key="1">
    <source>
        <dbReference type="EMBL" id="KAH6607299.1"/>
    </source>
</evidence>
<proteinExistence type="predicted"/>
<keyword evidence="2" id="KW-1185">Reference proteome</keyword>
<gene>
    <name evidence="1" type="ORF">Trco_003612</name>
</gene>
<comment type="caution">
    <text evidence="1">The sequence shown here is derived from an EMBL/GenBank/DDBJ whole genome shotgun (WGS) entry which is preliminary data.</text>
</comment>
<protein>
    <submittedName>
        <fullName evidence="1">Uncharacterized protein</fullName>
    </submittedName>
</protein>
<organism evidence="1 2">
    <name type="scientific">Trichoderma cornu-damae</name>
    <dbReference type="NCBI Taxonomy" id="654480"/>
    <lineage>
        <taxon>Eukaryota</taxon>
        <taxon>Fungi</taxon>
        <taxon>Dikarya</taxon>
        <taxon>Ascomycota</taxon>
        <taxon>Pezizomycotina</taxon>
        <taxon>Sordariomycetes</taxon>
        <taxon>Hypocreomycetidae</taxon>
        <taxon>Hypocreales</taxon>
        <taxon>Hypocreaceae</taxon>
        <taxon>Trichoderma</taxon>
    </lineage>
</organism>
<evidence type="ECO:0000313" key="2">
    <source>
        <dbReference type="Proteomes" id="UP000827724"/>
    </source>
</evidence>
<dbReference type="Proteomes" id="UP000827724">
    <property type="component" value="Unassembled WGS sequence"/>
</dbReference>
<reference evidence="1" key="1">
    <citation type="submission" date="2021-08" db="EMBL/GenBank/DDBJ databases">
        <title>Chromosome-Level Trichoderma cornu-damae using Hi-C Data.</title>
        <authorList>
            <person name="Kim C.S."/>
        </authorList>
    </citation>
    <scope>NUCLEOTIDE SEQUENCE</scope>
    <source>
        <strain evidence="1">KA19-0412C</strain>
    </source>
</reference>
<sequence length="62" mass="6722">MAARSVRVNGTWPGYCGAGRLSAEKRQMTARRDAAEMDAGDAVRSPDRARIFGADRMTAGYD</sequence>
<dbReference type="EMBL" id="JAIWOZ010000003">
    <property type="protein sequence ID" value="KAH6607299.1"/>
    <property type="molecule type" value="Genomic_DNA"/>
</dbReference>
<name>A0A9P8TXG3_9HYPO</name>
<dbReference type="AlphaFoldDB" id="A0A9P8TXG3"/>
<accession>A0A9P8TXG3</accession>